<feature type="region of interest" description="Disordered" evidence="1">
    <location>
        <begin position="311"/>
        <end position="359"/>
    </location>
</feature>
<evidence type="ECO:0000256" key="1">
    <source>
        <dbReference type="SAM" id="MobiDB-lite"/>
    </source>
</evidence>
<dbReference type="InParanoid" id="D2VZ37"/>
<dbReference type="KEGG" id="ngr:NAEGRDRAFT_81785"/>
<dbReference type="Proteomes" id="UP000006671">
    <property type="component" value="Unassembled WGS sequence"/>
</dbReference>
<protein>
    <submittedName>
        <fullName evidence="2">Predicted protein</fullName>
    </submittedName>
</protein>
<evidence type="ECO:0000313" key="2">
    <source>
        <dbReference type="EMBL" id="EFC37923.1"/>
    </source>
</evidence>
<dbReference type="GeneID" id="8863396"/>
<feature type="region of interest" description="Disordered" evidence="1">
    <location>
        <begin position="419"/>
        <end position="450"/>
    </location>
</feature>
<keyword evidence="3" id="KW-1185">Reference proteome</keyword>
<organism evidence="3">
    <name type="scientific">Naegleria gruberi</name>
    <name type="common">Amoeba</name>
    <dbReference type="NCBI Taxonomy" id="5762"/>
    <lineage>
        <taxon>Eukaryota</taxon>
        <taxon>Discoba</taxon>
        <taxon>Heterolobosea</taxon>
        <taxon>Tetramitia</taxon>
        <taxon>Eutetramitia</taxon>
        <taxon>Vahlkampfiidae</taxon>
        <taxon>Naegleria</taxon>
    </lineage>
</organism>
<dbReference type="OMA" id="HISKYIT"/>
<dbReference type="AlphaFoldDB" id="D2VZ37"/>
<feature type="compositionally biased region" description="Low complexity" evidence="1">
    <location>
        <begin position="340"/>
        <end position="359"/>
    </location>
</feature>
<feature type="compositionally biased region" description="Polar residues" evidence="1">
    <location>
        <begin position="432"/>
        <end position="450"/>
    </location>
</feature>
<evidence type="ECO:0000313" key="3">
    <source>
        <dbReference type="Proteomes" id="UP000006671"/>
    </source>
</evidence>
<feature type="region of interest" description="Disordered" evidence="1">
    <location>
        <begin position="202"/>
        <end position="243"/>
    </location>
</feature>
<accession>D2VZ37</accession>
<dbReference type="EMBL" id="GG738913">
    <property type="protein sequence ID" value="EFC37923.1"/>
    <property type="molecule type" value="Genomic_DNA"/>
</dbReference>
<sequence>MEDDDDEEMMMNNQSYMQDHDSYHYLTSQSAQFSNDHISLDFNVGYYDEFDKMKNVVLNMRGSANLRSNTHLTVRDEYGNCLKMRLVGSTFILTQLGECPTKYFGNSSDSNPGCILLERGLFEVEAKSPQPFVYSQNLKLVVSKISKKTSRNIAKYITFLFEIENLGYIVLSFGHRKCMRTSVVFATSVFVSKFVSRDCPNGIDTVNTNEARNSTHIDGPTRNRSASQPQQRKRSAATPKPLISLHAASKSLTELSTSTSTIIDNQQNPQTPQSCGSNGSSPFPTQFLNTNAYSSSTHMIGSPLMPLSPSTTTTSIGSISPRFNQLNNSSSTVNTPRYLQNYPSEFSSPSSYQSSNFGQKNSSVSSSTSYCTSGNFASSVLSHPSTTSLLFDSNDRILGNSSSPRQHYLSDQYSSEFVINSNNTSPNPSPRLRTSFSSTPQSNSLYSPSTPNFPNQFDQQYNMQQYNTPPFECSTLSCEFNEAGICTIINNHPEGFSRNDKISVLFIACEPQDVQIENGLVIEVTSKLLVFRVPVIPLSLCQLPQIRAKLFLKINGRLMFLDYFTFKNGEYDFAFRPLHNMMYQKTSPSNSQVLNALFQNNQFN</sequence>
<proteinExistence type="predicted"/>
<name>D2VZ37_NAEGR</name>
<dbReference type="OrthoDB" id="10266829at2759"/>
<gene>
    <name evidence="2" type="ORF">NAEGRDRAFT_81785</name>
</gene>
<feature type="compositionally biased region" description="Low complexity" evidence="1">
    <location>
        <begin position="311"/>
        <end position="321"/>
    </location>
</feature>
<dbReference type="RefSeq" id="XP_002670667.1">
    <property type="nucleotide sequence ID" value="XM_002670621.1"/>
</dbReference>
<feature type="compositionally biased region" description="Polar residues" evidence="1">
    <location>
        <begin position="322"/>
        <end position="338"/>
    </location>
</feature>
<feature type="region of interest" description="Disordered" evidence="1">
    <location>
        <begin position="263"/>
        <end position="282"/>
    </location>
</feature>
<reference evidence="2 3" key="1">
    <citation type="journal article" date="2010" name="Cell">
        <title>The genome of Naegleria gruberi illuminates early eukaryotic versatility.</title>
        <authorList>
            <person name="Fritz-Laylin L.K."/>
            <person name="Prochnik S.E."/>
            <person name="Ginger M.L."/>
            <person name="Dacks J.B."/>
            <person name="Carpenter M.L."/>
            <person name="Field M.C."/>
            <person name="Kuo A."/>
            <person name="Paredez A."/>
            <person name="Chapman J."/>
            <person name="Pham J."/>
            <person name="Shu S."/>
            <person name="Neupane R."/>
            <person name="Cipriano M."/>
            <person name="Mancuso J."/>
            <person name="Tu H."/>
            <person name="Salamov A."/>
            <person name="Lindquist E."/>
            <person name="Shapiro H."/>
            <person name="Lucas S."/>
            <person name="Grigoriev I.V."/>
            <person name="Cande W.Z."/>
            <person name="Fulton C."/>
            <person name="Rokhsar D.S."/>
            <person name="Dawson S.C."/>
        </authorList>
    </citation>
    <scope>NUCLEOTIDE SEQUENCE [LARGE SCALE GENOMIC DNA]</scope>
    <source>
        <strain evidence="2 3">NEG-M</strain>
    </source>
</reference>
<dbReference type="VEuPathDB" id="AmoebaDB:NAEGRDRAFT_81785"/>